<keyword evidence="4 6" id="KW-1133">Transmembrane helix</keyword>
<keyword evidence="5 6" id="KW-0472">Membrane</keyword>
<keyword evidence="9" id="KW-1185">Reference proteome</keyword>
<dbReference type="EMBL" id="LSRX01001781">
    <property type="protein sequence ID" value="OLP77368.1"/>
    <property type="molecule type" value="Genomic_DNA"/>
</dbReference>
<evidence type="ECO:0000256" key="5">
    <source>
        <dbReference type="ARBA" id="ARBA00023136"/>
    </source>
</evidence>
<dbReference type="InterPro" id="IPR050352">
    <property type="entry name" value="ABCG_transporters"/>
</dbReference>
<gene>
    <name evidence="8" type="primary">abcG22</name>
    <name evidence="8" type="ORF">AK812_SmicGene42575</name>
</gene>
<dbReference type="PANTHER" id="PTHR48041">
    <property type="entry name" value="ABC TRANSPORTER G FAMILY MEMBER 28"/>
    <property type="match status" value="1"/>
</dbReference>
<dbReference type="GO" id="GO:0016887">
    <property type="term" value="F:ATP hydrolysis activity"/>
    <property type="evidence" value="ECO:0007669"/>
    <property type="project" value="InterPro"/>
</dbReference>
<dbReference type="GO" id="GO:0005524">
    <property type="term" value="F:ATP binding"/>
    <property type="evidence" value="ECO:0007669"/>
    <property type="project" value="InterPro"/>
</dbReference>
<evidence type="ECO:0000256" key="3">
    <source>
        <dbReference type="ARBA" id="ARBA00022692"/>
    </source>
</evidence>
<dbReference type="Pfam" id="PF00005">
    <property type="entry name" value="ABC_tran"/>
    <property type="match status" value="1"/>
</dbReference>
<evidence type="ECO:0000256" key="2">
    <source>
        <dbReference type="ARBA" id="ARBA00022448"/>
    </source>
</evidence>
<feature type="domain" description="ABC transporter" evidence="7">
    <location>
        <begin position="166"/>
        <end position="254"/>
    </location>
</feature>
<evidence type="ECO:0000256" key="4">
    <source>
        <dbReference type="ARBA" id="ARBA00022989"/>
    </source>
</evidence>
<feature type="transmembrane region" description="Helical" evidence="6">
    <location>
        <begin position="12"/>
        <end position="33"/>
    </location>
</feature>
<dbReference type="AlphaFoldDB" id="A0A1Q9C372"/>
<dbReference type="Gene3D" id="3.40.50.300">
    <property type="entry name" value="P-loop containing nucleotide triphosphate hydrolases"/>
    <property type="match status" value="1"/>
</dbReference>
<reference evidence="8 9" key="1">
    <citation type="submission" date="2016-02" db="EMBL/GenBank/DDBJ databases">
        <title>Genome analysis of coral dinoflagellate symbionts highlights evolutionary adaptations to a symbiotic lifestyle.</title>
        <authorList>
            <person name="Aranda M."/>
            <person name="Li Y."/>
            <person name="Liew Y.J."/>
            <person name="Baumgarten S."/>
            <person name="Simakov O."/>
            <person name="Wilson M."/>
            <person name="Piel J."/>
            <person name="Ashoor H."/>
            <person name="Bougouffa S."/>
            <person name="Bajic V.B."/>
            <person name="Ryu T."/>
            <person name="Ravasi T."/>
            <person name="Bayer T."/>
            <person name="Micklem G."/>
            <person name="Kim H."/>
            <person name="Bhak J."/>
            <person name="Lajeunesse T.C."/>
            <person name="Voolstra C.R."/>
        </authorList>
    </citation>
    <scope>NUCLEOTIDE SEQUENCE [LARGE SCALE GENOMIC DNA]</scope>
    <source>
        <strain evidence="8 9">CCMP2467</strain>
    </source>
</reference>
<keyword evidence="3 6" id="KW-0812">Transmembrane</keyword>
<evidence type="ECO:0000313" key="9">
    <source>
        <dbReference type="Proteomes" id="UP000186817"/>
    </source>
</evidence>
<comment type="caution">
    <text evidence="8">The sequence shown here is derived from an EMBL/GenBank/DDBJ whole genome shotgun (WGS) entry which is preliminary data.</text>
</comment>
<dbReference type="Proteomes" id="UP000186817">
    <property type="component" value="Unassembled WGS sequence"/>
</dbReference>
<sequence>MTPSFAPVTKRAAPLISVLWLGLPTAFLFGFHLSYQVFVLHADELLASLGLGLLGLEAFLFGLYGSIVANDATVVVEYSSLASWHQFMAPTRKGGLCHLSMRVAPSDLFEDVNDEDFENLPMSVALGKESMVPMAVRGSSTTIKSKFTWHDVGMTVGADKQEKQILTSISGTLETGELCALMGPSGAGKTSLLNVLAGRTRTNRRQRITGSILLDGQAVTGAGLRKRIAYVMQQDILCPTQTVREALMFSANLRLPRSFSAKVEDCSFLR</sequence>
<evidence type="ECO:0000313" key="8">
    <source>
        <dbReference type="EMBL" id="OLP77368.1"/>
    </source>
</evidence>
<evidence type="ECO:0000256" key="1">
    <source>
        <dbReference type="ARBA" id="ARBA00004141"/>
    </source>
</evidence>
<evidence type="ECO:0000259" key="7">
    <source>
        <dbReference type="Pfam" id="PF00005"/>
    </source>
</evidence>
<dbReference type="PANTHER" id="PTHR48041:SF139">
    <property type="entry name" value="PROTEIN SCARLET"/>
    <property type="match status" value="1"/>
</dbReference>
<dbReference type="GO" id="GO:0016020">
    <property type="term" value="C:membrane"/>
    <property type="evidence" value="ECO:0007669"/>
    <property type="project" value="UniProtKB-SubCell"/>
</dbReference>
<keyword evidence="2" id="KW-0813">Transport</keyword>
<accession>A0A1Q9C372</accession>
<name>A0A1Q9C372_SYMMI</name>
<evidence type="ECO:0000256" key="6">
    <source>
        <dbReference type="SAM" id="Phobius"/>
    </source>
</evidence>
<organism evidence="8 9">
    <name type="scientific">Symbiodinium microadriaticum</name>
    <name type="common">Dinoflagellate</name>
    <name type="synonym">Zooxanthella microadriatica</name>
    <dbReference type="NCBI Taxonomy" id="2951"/>
    <lineage>
        <taxon>Eukaryota</taxon>
        <taxon>Sar</taxon>
        <taxon>Alveolata</taxon>
        <taxon>Dinophyceae</taxon>
        <taxon>Suessiales</taxon>
        <taxon>Symbiodiniaceae</taxon>
        <taxon>Symbiodinium</taxon>
    </lineage>
</organism>
<dbReference type="GO" id="GO:0042626">
    <property type="term" value="F:ATPase-coupled transmembrane transporter activity"/>
    <property type="evidence" value="ECO:0007669"/>
    <property type="project" value="TreeGrafter"/>
</dbReference>
<dbReference type="InterPro" id="IPR003439">
    <property type="entry name" value="ABC_transporter-like_ATP-bd"/>
</dbReference>
<proteinExistence type="predicted"/>
<dbReference type="SUPFAM" id="SSF52540">
    <property type="entry name" value="P-loop containing nucleoside triphosphate hydrolases"/>
    <property type="match status" value="1"/>
</dbReference>
<protein>
    <submittedName>
        <fullName evidence="8">ABC transporter G family member 22</fullName>
    </submittedName>
</protein>
<dbReference type="OrthoDB" id="184675at2759"/>
<dbReference type="InterPro" id="IPR027417">
    <property type="entry name" value="P-loop_NTPase"/>
</dbReference>
<comment type="subcellular location">
    <subcellularLocation>
        <location evidence="1">Membrane</location>
        <topology evidence="1">Multi-pass membrane protein</topology>
    </subcellularLocation>
</comment>
<feature type="transmembrane region" description="Helical" evidence="6">
    <location>
        <begin position="45"/>
        <end position="64"/>
    </location>
</feature>